<evidence type="ECO:0000313" key="22">
    <source>
        <dbReference type="Proteomes" id="UP001598201"/>
    </source>
</evidence>
<evidence type="ECO:0000256" key="8">
    <source>
        <dbReference type="ARBA" id="ARBA00022636"/>
    </source>
</evidence>
<protein>
    <recommendedName>
        <fullName evidence="5 16">Cellulose synthase catalytic subunit [UDP-forming]</fullName>
        <ecNumber evidence="4 16">2.4.1.12</ecNumber>
    </recommendedName>
</protein>
<evidence type="ECO:0000256" key="10">
    <source>
        <dbReference type="ARBA" id="ARBA00022679"/>
    </source>
</evidence>
<evidence type="ECO:0000256" key="3">
    <source>
        <dbReference type="ARBA" id="ARBA00006739"/>
    </source>
</evidence>
<dbReference type="EMBL" id="CP002505">
    <property type="protein sequence ID" value="ADW73763.1"/>
    <property type="molecule type" value="Genomic_DNA"/>
</dbReference>
<dbReference type="InterPro" id="IPR009875">
    <property type="entry name" value="PilZ_domain"/>
</dbReference>
<evidence type="ECO:0000256" key="2">
    <source>
        <dbReference type="ARBA" id="ARBA00005186"/>
    </source>
</evidence>
<feature type="domain" description="PilZ" evidence="18">
    <location>
        <begin position="693"/>
        <end position="789"/>
    </location>
</feature>
<dbReference type="SUPFAM" id="SSF53448">
    <property type="entry name" value="Nucleotide-diphospho-sugar transferases"/>
    <property type="match status" value="1"/>
</dbReference>
<feature type="transmembrane region" description="Helical" evidence="16">
    <location>
        <begin position="30"/>
        <end position="48"/>
    </location>
</feature>
<evidence type="ECO:0000256" key="12">
    <source>
        <dbReference type="ARBA" id="ARBA00022916"/>
    </source>
</evidence>
<dbReference type="GO" id="GO:0035438">
    <property type="term" value="F:cyclic-di-GMP binding"/>
    <property type="evidence" value="ECO:0007669"/>
    <property type="project" value="InterPro"/>
</dbReference>
<dbReference type="InterPro" id="IPR001173">
    <property type="entry name" value="Glyco_trans_2-like"/>
</dbReference>
<dbReference type="Pfam" id="PF00535">
    <property type="entry name" value="Glycos_transf_2"/>
    <property type="match status" value="1"/>
</dbReference>
<evidence type="ECO:0000313" key="20">
    <source>
        <dbReference type="EMBL" id="MFD3223069.1"/>
    </source>
</evidence>
<keyword evidence="22" id="KW-1185">Reference proteome</keyword>
<keyword evidence="11 16" id="KW-0812">Transmembrane</keyword>
<keyword evidence="13 16" id="KW-1133">Transmembrane helix</keyword>
<dbReference type="GO" id="GO:0005886">
    <property type="term" value="C:plasma membrane"/>
    <property type="evidence" value="ECO:0007669"/>
    <property type="project" value="UniProtKB-SubCell"/>
</dbReference>
<dbReference type="HOGENOM" id="CLU_011907_5_0_6"/>
<gene>
    <name evidence="20" type="primary">bcsA</name>
    <name evidence="19" type="ordered locus">Rahaq_2152</name>
    <name evidence="20" type="ORF">ACFPK4_05965</name>
</gene>
<dbReference type="EMBL" id="JBHUCJ010000009">
    <property type="protein sequence ID" value="MFD3223069.1"/>
    <property type="molecule type" value="Genomic_DNA"/>
</dbReference>
<comment type="subcellular location">
    <subcellularLocation>
        <location evidence="1">Cell inner membrane</location>
        <topology evidence="1">Multi-pass membrane protein</topology>
    </subcellularLocation>
</comment>
<comment type="catalytic activity">
    <reaction evidence="15 16">
        <text>[(1-&gt;4)-beta-D-glucosyl](n) + UDP-alpha-D-glucose = [(1-&gt;4)-beta-D-glucosyl](n+1) + UDP + H(+)</text>
        <dbReference type="Rhea" id="RHEA:19929"/>
        <dbReference type="Rhea" id="RHEA-COMP:10033"/>
        <dbReference type="Rhea" id="RHEA-COMP:10034"/>
        <dbReference type="ChEBI" id="CHEBI:15378"/>
        <dbReference type="ChEBI" id="CHEBI:18246"/>
        <dbReference type="ChEBI" id="CHEBI:58223"/>
        <dbReference type="ChEBI" id="CHEBI:58885"/>
        <dbReference type="EC" id="2.4.1.12"/>
    </reaction>
</comment>
<evidence type="ECO:0000259" key="18">
    <source>
        <dbReference type="Pfam" id="PF07238"/>
    </source>
</evidence>
<comment type="pathway">
    <text evidence="2 16">Glycan metabolism; bacterial cellulose biosynthesis.</text>
</comment>
<evidence type="ECO:0000256" key="4">
    <source>
        <dbReference type="ARBA" id="ARBA00012539"/>
    </source>
</evidence>
<dbReference type="SUPFAM" id="SSF141371">
    <property type="entry name" value="PilZ domain-like"/>
    <property type="match status" value="1"/>
</dbReference>
<evidence type="ECO:0000256" key="14">
    <source>
        <dbReference type="ARBA" id="ARBA00023136"/>
    </source>
</evidence>
<dbReference type="Pfam" id="PF07238">
    <property type="entry name" value="PilZ"/>
    <property type="match status" value="1"/>
</dbReference>
<comment type="cofactor">
    <cofactor evidence="16">
        <name>Mg(2+)</name>
        <dbReference type="ChEBI" id="CHEBI:18420"/>
    </cofactor>
</comment>
<feature type="transmembrane region" description="Helical" evidence="16">
    <location>
        <begin position="227"/>
        <end position="251"/>
    </location>
</feature>
<proteinExistence type="inferred from homology"/>
<dbReference type="CDD" id="cd06421">
    <property type="entry name" value="CESA_CelA_like"/>
    <property type="match status" value="1"/>
</dbReference>
<evidence type="ECO:0000256" key="15">
    <source>
        <dbReference type="ARBA" id="ARBA00048682"/>
    </source>
</evidence>
<dbReference type="PANTHER" id="PTHR43867">
    <property type="entry name" value="CELLULOSE SYNTHASE CATALYTIC SUBUNIT A [UDP-FORMING]"/>
    <property type="match status" value="1"/>
</dbReference>
<dbReference type="FunFam" id="3.90.550.10:FF:000061">
    <property type="entry name" value="Cellulose synthase catalytic subunit [UDP-forming]"/>
    <property type="match status" value="1"/>
</dbReference>
<dbReference type="UniPathway" id="UPA00694"/>
<dbReference type="eggNOG" id="COG1215">
    <property type="taxonomic scope" value="Bacteria"/>
</dbReference>
<reference evidence="19 21" key="2">
    <citation type="journal article" date="2012" name="J. Bacteriol.">
        <title>Complete Genome Sequence of Rahnella sp. Strain Y9602, a Gammaproteobacterium Isolate from Metal- and Radionuclide-Contaminated Soil.</title>
        <authorList>
            <person name="Martinez R.J."/>
            <person name="Bruce D."/>
            <person name="Detter C."/>
            <person name="Goodwin L.A."/>
            <person name="Han J."/>
            <person name="Han C.S."/>
            <person name="Held B."/>
            <person name="Land M.L."/>
            <person name="Mikhailova N."/>
            <person name="Nolan M."/>
            <person name="Pennacchio L."/>
            <person name="Pitluck S."/>
            <person name="Tapia R."/>
            <person name="Woyke T."/>
            <person name="Sobecky P.A."/>
        </authorList>
    </citation>
    <scope>NUCLEOTIDE SEQUENCE [LARGE SCALE GENOMIC DNA]</scope>
    <source>
        <strain evidence="19 21">Y9602</strain>
    </source>
</reference>
<keyword evidence="9 16" id="KW-0328">Glycosyltransferase</keyword>
<feature type="transmembrane region" description="Helical" evidence="16">
    <location>
        <begin position="172"/>
        <end position="189"/>
    </location>
</feature>
<organism evidence="19 21">
    <name type="scientific">Rahnella sp. (strain Y9602)</name>
    <dbReference type="NCBI Taxonomy" id="2703885"/>
    <lineage>
        <taxon>Bacteria</taxon>
        <taxon>Pseudomonadati</taxon>
        <taxon>Pseudomonadota</taxon>
        <taxon>Gammaproteobacteria</taxon>
        <taxon>Enterobacterales</taxon>
        <taxon>Yersiniaceae</taxon>
        <taxon>Rahnella</taxon>
    </lineage>
</organism>
<accession>A0A0H3F9X9</accession>
<comment type="similarity">
    <text evidence="3">Belongs to the glycosyltransferase 2 family.</text>
</comment>
<evidence type="ECO:0000256" key="7">
    <source>
        <dbReference type="ARBA" id="ARBA00022519"/>
    </source>
</evidence>
<dbReference type="GO" id="GO:0006011">
    <property type="term" value="P:UDP-alpha-D-glucose metabolic process"/>
    <property type="evidence" value="ECO:0007669"/>
    <property type="project" value="InterPro"/>
</dbReference>
<evidence type="ECO:0000313" key="21">
    <source>
        <dbReference type="Proteomes" id="UP000007257"/>
    </source>
</evidence>
<feature type="transmembrane region" description="Helical" evidence="16">
    <location>
        <begin position="521"/>
        <end position="539"/>
    </location>
</feature>
<dbReference type="NCBIfam" id="NF008558">
    <property type="entry name" value="PRK11498.1"/>
    <property type="match status" value="1"/>
</dbReference>
<feature type="transmembrane region" description="Helical" evidence="16">
    <location>
        <begin position="640"/>
        <end position="658"/>
    </location>
</feature>
<dbReference type="InterPro" id="IPR003919">
    <property type="entry name" value="Cell_synth_A"/>
</dbReference>
<name>A0A0H3F9X9_RAHSY</name>
<dbReference type="Gene3D" id="2.40.10.220">
    <property type="entry name" value="predicted glycosyltransferase like domains"/>
    <property type="match status" value="1"/>
</dbReference>
<dbReference type="EC" id="2.4.1.12" evidence="4 16"/>
<dbReference type="PRINTS" id="PR01439">
    <property type="entry name" value="CELLSNTHASEA"/>
</dbReference>
<dbReference type="InterPro" id="IPR050321">
    <property type="entry name" value="Glycosyltr_2/OpgH_subfam"/>
</dbReference>
<evidence type="ECO:0000256" key="6">
    <source>
        <dbReference type="ARBA" id="ARBA00022475"/>
    </source>
</evidence>
<sequence length="871" mass="99900" precursor="true">MNRVLNLFLVPPVVFELQNRYRYYRASHSSRTAAGVMIFCVALSWLFLRFESPVWQRVKAQRTRWYPQISPSRPRLADPLRYIVQSLWLLIILPAESRRGRVIHTRWPQQLRKKVHLWLELLPEQVTHSPLEIKVTRRIGKMSRLGKRILVWMTALVALTLAMFCISQPFSYIAQFVFVVLLWSIAMIIRRIPGRFPALMMIVLSLTISCRYLWWRYTSTLNWEDPLSLICGLLLLGAETYSWTVLVLGYIQTLWPLNRKPVPMPADVSTWPTVDLLIPTYNEDLSVVKPTLYAALGLDWPRDKLTIYLLDDGNRQEFADFAHEIGVKYIARETRENAKAGNINNALKQAKSQLVAIFDCDHVPTRSFLQLTVGWFFKDKKLSMLQTPHHFFSPDPFERNLGRMRRTPNEGELFYGLVQDGNDLWDASFFCGSCAVLRRDVLDEIGGIAVETVTEDAHTSLRMHRHGYTSAYIRIPQAAGLATESLSAHISQRIRWARGMVQIFRLDNPMFGKGLKLAQRLCYANAMLHFLAGIPRLIFLTAPLAFLLLHAYIIYAPAVAIALYVLPHMIHASLTNSRVQGKYRHSFWNEIYETVLAWYIARPTTVALFNPHAGAFNVTAKGGLNKHAYVDWKISRPYQILMLLNLAGLFFGAYRIVYGRPDEILTVLVSMAWVIYNMIILGGAIAVAFESKQVRQAHRVEARMPASLLKPDGHIYVCTIQDYSDNGVGLETPSASQFHAGDNVTLLLHRGQQEYTFPMQISRVFGENIGMQLLPLTTQQHIDFIQCTFARADSWVLREDNFPEDKPMESLREVLGLGIRGYLRMLDIAPQRYRPLASGTRTFGRWLLSFAPRNPPLAVQPDEYNLMMTKQ</sequence>
<dbReference type="GO" id="GO:0030244">
    <property type="term" value="P:cellulose biosynthetic process"/>
    <property type="evidence" value="ECO:0007669"/>
    <property type="project" value="UniProtKB-KW"/>
</dbReference>
<dbReference type="InterPro" id="IPR029044">
    <property type="entry name" value="Nucleotide-diphossugar_trans"/>
</dbReference>
<evidence type="ECO:0000256" key="16">
    <source>
        <dbReference type="RuleBase" id="RU365020"/>
    </source>
</evidence>
<dbReference type="Gene3D" id="3.90.550.10">
    <property type="entry name" value="Spore Coat Polysaccharide Biosynthesis Protein SpsA, Chain A"/>
    <property type="match status" value="1"/>
</dbReference>
<keyword evidence="10 16" id="KW-0808">Transferase</keyword>
<evidence type="ECO:0000256" key="13">
    <source>
        <dbReference type="ARBA" id="ARBA00022989"/>
    </source>
</evidence>
<comment type="function">
    <text evidence="16">Catalytic subunit of cellulose synthase. It polymerizes uridine 5'-diphosphate glucose to cellulose.</text>
</comment>
<feature type="transmembrane region" description="Helical" evidence="16">
    <location>
        <begin position="545"/>
        <end position="566"/>
    </location>
</feature>
<evidence type="ECO:0000313" key="19">
    <source>
        <dbReference type="EMBL" id="ADW73763.1"/>
    </source>
</evidence>
<dbReference type="GO" id="GO:0016760">
    <property type="term" value="F:cellulose synthase (UDP-forming) activity"/>
    <property type="evidence" value="ECO:0007669"/>
    <property type="project" value="UniProtKB-EC"/>
</dbReference>
<feature type="transmembrane region" description="Helical" evidence="16">
    <location>
        <begin position="149"/>
        <end position="166"/>
    </location>
</feature>
<keyword evidence="6 16" id="KW-1003">Cell membrane</keyword>
<dbReference type="OrthoDB" id="9806824at2"/>
<feature type="domain" description="Glycosyltransferase 2-like" evidence="17">
    <location>
        <begin position="277"/>
        <end position="446"/>
    </location>
</feature>
<dbReference type="RefSeq" id="WP_013575464.1">
    <property type="nucleotide sequence ID" value="NC_015061.1"/>
</dbReference>
<keyword evidence="8 16" id="KW-0973">c-di-GMP</keyword>
<evidence type="ECO:0000256" key="1">
    <source>
        <dbReference type="ARBA" id="ARBA00004429"/>
    </source>
</evidence>
<feature type="transmembrane region" description="Helical" evidence="16">
    <location>
        <begin position="196"/>
        <end position="215"/>
    </location>
</feature>
<keyword evidence="7 16" id="KW-0997">Cell inner membrane</keyword>
<dbReference type="NCBIfam" id="TIGR03030">
    <property type="entry name" value="CelA"/>
    <property type="match status" value="1"/>
</dbReference>
<dbReference type="Proteomes" id="UP001598201">
    <property type="component" value="Unassembled WGS sequence"/>
</dbReference>
<dbReference type="AlphaFoldDB" id="A0A0H3F9X9"/>
<keyword evidence="12 16" id="KW-0135">Cellulose biosynthesis</keyword>
<dbReference type="KEGG" id="rah:Rahaq_2152"/>
<keyword evidence="14 16" id="KW-0472">Membrane</keyword>
<evidence type="ECO:0000256" key="9">
    <source>
        <dbReference type="ARBA" id="ARBA00022676"/>
    </source>
</evidence>
<reference evidence="21" key="1">
    <citation type="submission" date="2011-01" db="EMBL/GenBank/DDBJ databases">
        <title>Complete sequence of chromosome of Rahnella sp. Y9602.</title>
        <authorList>
            <consortium name="US DOE Joint Genome Institute"/>
            <person name="Lucas S."/>
            <person name="Copeland A."/>
            <person name="Lapidus A."/>
            <person name="Cheng J.-F."/>
            <person name="Goodwin L."/>
            <person name="Pitluck S."/>
            <person name="Lu M."/>
            <person name="Detter J.C."/>
            <person name="Han C."/>
            <person name="Tapia R."/>
            <person name="Land M."/>
            <person name="Hauser L."/>
            <person name="Kyrpides N."/>
            <person name="Ivanova N."/>
            <person name="Ovchinnikova G."/>
            <person name="Pagani I."/>
            <person name="Sobecky P.A."/>
            <person name="Martinez R.J."/>
            <person name="Woyke T."/>
        </authorList>
    </citation>
    <scope>NUCLEOTIDE SEQUENCE [LARGE SCALE GENOMIC DNA]</scope>
    <source>
        <strain evidence="21">Y9602</strain>
    </source>
</reference>
<reference evidence="20 22" key="3">
    <citation type="submission" date="2024-09" db="EMBL/GenBank/DDBJ databases">
        <title>Genomes of Rahnella.</title>
        <authorList>
            <person name="Mnguni F.C."/>
            <person name="Shin G.Y."/>
            <person name="Coutinho T."/>
        </authorList>
    </citation>
    <scope>NUCLEOTIDE SEQUENCE [LARGE SCALE GENOMIC DNA]</scope>
    <source>
        <strain evidence="20 22">20WA0057</strain>
    </source>
</reference>
<dbReference type="PANTHER" id="PTHR43867:SF2">
    <property type="entry name" value="CELLULOSE SYNTHASE CATALYTIC SUBUNIT A [UDP-FORMING]"/>
    <property type="match status" value="1"/>
</dbReference>
<dbReference type="Proteomes" id="UP000007257">
    <property type="component" value="Chromosome"/>
</dbReference>
<feature type="transmembrane region" description="Helical" evidence="16">
    <location>
        <begin position="664"/>
        <end position="689"/>
    </location>
</feature>
<dbReference type="GeneID" id="95417145"/>
<evidence type="ECO:0000259" key="17">
    <source>
        <dbReference type="Pfam" id="PF00535"/>
    </source>
</evidence>
<evidence type="ECO:0000256" key="11">
    <source>
        <dbReference type="ARBA" id="ARBA00022692"/>
    </source>
</evidence>
<evidence type="ECO:0000256" key="5">
    <source>
        <dbReference type="ARBA" id="ARBA00018714"/>
    </source>
</evidence>